<comment type="caution">
    <text evidence="8">The sequence shown here is derived from an EMBL/GenBank/DDBJ whole genome shotgun (WGS) entry which is preliminary data.</text>
</comment>
<comment type="similarity">
    <text evidence="2 6">Belongs to the drug/metabolite transporter (DMT) superfamily. Plant drug/metabolite exporter (P-DME) (TC 2.A.7.4) family.</text>
</comment>
<organism evidence="8 9">
    <name type="scientific">Arabidopsis thaliana x Arabidopsis arenosa</name>
    <dbReference type="NCBI Taxonomy" id="1240361"/>
    <lineage>
        <taxon>Eukaryota</taxon>
        <taxon>Viridiplantae</taxon>
        <taxon>Streptophyta</taxon>
        <taxon>Embryophyta</taxon>
        <taxon>Tracheophyta</taxon>
        <taxon>Spermatophyta</taxon>
        <taxon>Magnoliopsida</taxon>
        <taxon>eudicotyledons</taxon>
        <taxon>Gunneridae</taxon>
        <taxon>Pentapetalae</taxon>
        <taxon>rosids</taxon>
        <taxon>malvids</taxon>
        <taxon>Brassicales</taxon>
        <taxon>Brassicaceae</taxon>
        <taxon>Camelineae</taxon>
        <taxon>Arabidopsis</taxon>
    </lineage>
</organism>
<dbReference type="AlphaFoldDB" id="A0A8T1Z2A5"/>
<evidence type="ECO:0000259" key="7">
    <source>
        <dbReference type="Pfam" id="PF00892"/>
    </source>
</evidence>
<keyword evidence="3 6" id="KW-0812">Transmembrane</keyword>
<dbReference type="InterPro" id="IPR030184">
    <property type="entry name" value="WAT1-related"/>
</dbReference>
<feature type="domain" description="EamA" evidence="7">
    <location>
        <begin position="189"/>
        <end position="326"/>
    </location>
</feature>
<keyword evidence="4 6" id="KW-1133">Transmembrane helix</keyword>
<accession>A0A8T1Z2A5</accession>
<reference evidence="8 9" key="1">
    <citation type="submission" date="2020-12" db="EMBL/GenBank/DDBJ databases">
        <title>Concerted genomic and epigenomic changes stabilize Arabidopsis allopolyploids.</title>
        <authorList>
            <person name="Chen Z."/>
        </authorList>
    </citation>
    <scope>NUCLEOTIDE SEQUENCE [LARGE SCALE GENOMIC DNA]</scope>
    <source>
        <strain evidence="8">Allo738</strain>
        <tissue evidence="8">Leaf</tissue>
    </source>
</reference>
<dbReference type="Pfam" id="PF00892">
    <property type="entry name" value="EamA"/>
    <property type="match status" value="2"/>
</dbReference>
<evidence type="ECO:0000256" key="2">
    <source>
        <dbReference type="ARBA" id="ARBA00007635"/>
    </source>
</evidence>
<feature type="transmembrane region" description="Helical" evidence="6">
    <location>
        <begin position="108"/>
        <end position="126"/>
    </location>
</feature>
<feature type="transmembrane region" description="Helical" evidence="6">
    <location>
        <begin position="254"/>
        <end position="271"/>
    </location>
</feature>
<evidence type="ECO:0000256" key="3">
    <source>
        <dbReference type="ARBA" id="ARBA00022692"/>
    </source>
</evidence>
<dbReference type="PANTHER" id="PTHR31218">
    <property type="entry name" value="WAT1-RELATED PROTEIN"/>
    <property type="match status" value="1"/>
</dbReference>
<evidence type="ECO:0000256" key="5">
    <source>
        <dbReference type="ARBA" id="ARBA00023136"/>
    </source>
</evidence>
<feature type="transmembrane region" description="Helical" evidence="6">
    <location>
        <begin position="138"/>
        <end position="156"/>
    </location>
</feature>
<evidence type="ECO:0000256" key="4">
    <source>
        <dbReference type="ARBA" id="ARBA00022989"/>
    </source>
</evidence>
<feature type="transmembrane region" description="Helical" evidence="6">
    <location>
        <begin position="14"/>
        <end position="36"/>
    </location>
</feature>
<feature type="transmembrane region" description="Helical" evidence="6">
    <location>
        <begin position="186"/>
        <end position="206"/>
    </location>
</feature>
<protein>
    <recommendedName>
        <fullName evidence="6">WAT1-related protein</fullName>
    </recommendedName>
</protein>
<name>A0A8T1Z2A5_9BRAS</name>
<gene>
    <name evidence="8" type="ORF">ISN45_Aa06g029900</name>
</gene>
<sequence length="384" mass="41687">MEGVSATMQKFRPYLLMIFLQFGAAGTYIVIMATLSQGQNRYVVIVYRNLVAALVLAPFALIFERKVRPKMTLSVFWKIMALGFLEPVLDQGFGYLGMNMTSATYTSAIMNILPSVTFIIAWILRMEKVNIAEIRSKAKIIGTLVGLGGALVMTLYKGPLIPLPWSNPTMDQQNGHANSSQDHNNWVVGTLLILLGCVAWSGFYVLQSITIKTYPADLSLSALICLAGAVQSFAVALVVERHSSGWAVGWDARLFAPLYTGIVSSGITYYVQGMVMKTRGPVFVTAFNPLCMILVALLASFILHEQIHFGCVIGGAVIAAGLYMVVWGKGKDYEVSGLDILEKNSLQELPITTKGDDDSKLVSSISDNSNVTIPGGAHRNTSGL</sequence>
<feature type="transmembrane region" description="Helical" evidence="6">
    <location>
        <begin position="307"/>
        <end position="326"/>
    </location>
</feature>
<evidence type="ECO:0000256" key="6">
    <source>
        <dbReference type="RuleBase" id="RU363077"/>
    </source>
</evidence>
<evidence type="ECO:0000256" key="1">
    <source>
        <dbReference type="ARBA" id="ARBA00004141"/>
    </source>
</evidence>
<feature type="transmembrane region" description="Helical" evidence="6">
    <location>
        <begin position="218"/>
        <end position="239"/>
    </location>
</feature>
<evidence type="ECO:0000313" key="8">
    <source>
        <dbReference type="EMBL" id="KAG7552388.1"/>
    </source>
</evidence>
<keyword evidence="5 6" id="KW-0472">Membrane</keyword>
<feature type="transmembrane region" description="Helical" evidence="6">
    <location>
        <begin position="42"/>
        <end position="63"/>
    </location>
</feature>
<dbReference type="GO" id="GO:0022857">
    <property type="term" value="F:transmembrane transporter activity"/>
    <property type="evidence" value="ECO:0007669"/>
    <property type="project" value="InterPro"/>
</dbReference>
<proteinExistence type="inferred from homology"/>
<keyword evidence="9" id="KW-1185">Reference proteome</keyword>
<feature type="transmembrane region" description="Helical" evidence="6">
    <location>
        <begin position="283"/>
        <end position="301"/>
    </location>
</feature>
<dbReference type="Proteomes" id="UP000694240">
    <property type="component" value="Chromosome 11"/>
</dbReference>
<feature type="domain" description="EamA" evidence="7">
    <location>
        <begin position="15"/>
        <end position="154"/>
    </location>
</feature>
<feature type="transmembrane region" description="Helical" evidence="6">
    <location>
        <begin position="75"/>
        <end position="96"/>
    </location>
</feature>
<evidence type="ECO:0000313" key="9">
    <source>
        <dbReference type="Proteomes" id="UP000694240"/>
    </source>
</evidence>
<comment type="subcellular location">
    <subcellularLocation>
        <location evidence="1 6">Membrane</location>
        <topology evidence="1 6">Multi-pass membrane protein</topology>
    </subcellularLocation>
</comment>
<dbReference type="EMBL" id="JAEFBK010000011">
    <property type="protein sequence ID" value="KAG7552388.1"/>
    <property type="molecule type" value="Genomic_DNA"/>
</dbReference>
<dbReference type="InterPro" id="IPR000620">
    <property type="entry name" value="EamA_dom"/>
</dbReference>
<dbReference type="GO" id="GO:0016020">
    <property type="term" value="C:membrane"/>
    <property type="evidence" value="ECO:0007669"/>
    <property type="project" value="UniProtKB-SubCell"/>
</dbReference>